<dbReference type="PROSITE" id="PS50865">
    <property type="entry name" value="ZF_MYND_2"/>
    <property type="match status" value="1"/>
</dbReference>
<dbReference type="OrthoDB" id="5952526at2759"/>
<evidence type="ECO:0000313" key="14">
    <source>
        <dbReference type="Proteomes" id="UP000030651"/>
    </source>
</evidence>
<keyword evidence="4" id="KW-0540">Nuclease</keyword>
<dbReference type="InterPro" id="IPR036397">
    <property type="entry name" value="RNaseH_sf"/>
</dbReference>
<dbReference type="eggNOG" id="KOG3752">
    <property type="taxonomic scope" value="Eukaryota"/>
</dbReference>
<feature type="domain" description="RNase H type-1" evidence="12">
    <location>
        <begin position="408"/>
        <end position="566"/>
    </location>
</feature>
<feature type="domain" description="MYND-type" evidence="11">
    <location>
        <begin position="16"/>
        <end position="53"/>
    </location>
</feature>
<dbReference type="InterPro" id="IPR050092">
    <property type="entry name" value="RNase_H"/>
</dbReference>
<keyword evidence="9" id="KW-0862">Zinc</keyword>
<keyword evidence="14" id="KW-1185">Reference proteome</keyword>
<keyword evidence="6" id="KW-0255">Endonuclease</keyword>
<dbReference type="PROSITE" id="PS50879">
    <property type="entry name" value="RNASE_H_1"/>
    <property type="match status" value="1"/>
</dbReference>
<evidence type="ECO:0000256" key="9">
    <source>
        <dbReference type="ARBA" id="ARBA00022833"/>
    </source>
</evidence>
<dbReference type="Proteomes" id="UP000030651">
    <property type="component" value="Unassembled WGS sequence"/>
</dbReference>
<dbReference type="EC" id="3.1.26.4" evidence="3"/>
<evidence type="ECO:0000256" key="3">
    <source>
        <dbReference type="ARBA" id="ARBA00012180"/>
    </source>
</evidence>
<dbReference type="PANTHER" id="PTHR10642:SF26">
    <property type="entry name" value="RIBONUCLEASE H1"/>
    <property type="match status" value="1"/>
</dbReference>
<evidence type="ECO:0000259" key="12">
    <source>
        <dbReference type="PROSITE" id="PS50879"/>
    </source>
</evidence>
<dbReference type="SUPFAM" id="SSF53098">
    <property type="entry name" value="Ribonuclease H-like"/>
    <property type="match status" value="1"/>
</dbReference>
<evidence type="ECO:0000256" key="2">
    <source>
        <dbReference type="ARBA" id="ARBA00005300"/>
    </source>
</evidence>
<dbReference type="OMA" id="ELWKIPR"/>
<sequence length="783" mass="87280">MEDEYIPSDALGPQRCNVCDKMTGLKLCSACKVVSYCGAADQATDRPHHKKACKAIKKAREHLEAEEARLRALPADMFRPADVFNTCVGRFWGILDTRDYMRARYAAADALLKVNTRVAVEKALDHLTDMLRLNRSDNMGLRSIVPALQLRLGREQECYDFLKWWATTGSQGDYDWGDTSLPHLDIRGADVLEGIGMFSRNSEVAHLVALTLLKLRLFLDLSRFEDPDYMDDIDDPDHKFDPYERSPGSLSRDLMRRDNVDLRSMTEKLQKQYHMLLSRVQEENPHFWSLLVDDAIDPVVPPMYSPGTKEEAMLVLYYCKQAWEESEDAILMVDADTAKLTPVYKGPNVAANAGTAQPSVGNLEKRRGTGKVFPSIFTPPSPTSEPEDHFPLSLLPPKHVSRFVHLHDRKKGLVYVDGACSNNGKLSPRAGWAVVYDDRYGLTDLKGRLESRGPFGEEYEATSNRAELRAAIAALRRKDWRDEGFECLVVATDSSYVVNGATAWARSWLRNGWTTSEGHAVKNKDLWELLLGEVERWDEQGLKIELWRIPREANTEADAAAKKAAGEMMEYEFTDGPAVLGSRALRYKVIAVGLDHQGLLEEQYPDLCSVIRNRGSLYQASGETSALQLLGLEVPPTVILITDGAVARLTKVWERIIDLLRGGVTVVLAGFFSSSLNEGQFTRLFAKIGLPWERGSYHRATVKLRHQSVPAHLHNSLPVEDSQKPLFVKNVDKSAIWYAESSNPNEGAVVFASVGNGKLGYVGDCSGSEASTAIIKAMCGLSP</sequence>
<gene>
    <name evidence="13" type="ORF">PFICI_12223</name>
</gene>
<reference evidence="14" key="1">
    <citation type="journal article" date="2015" name="BMC Genomics">
        <title>Genomic and transcriptomic analysis of the endophytic fungus Pestalotiopsis fici reveals its lifestyle and high potential for synthesis of natural products.</title>
        <authorList>
            <person name="Wang X."/>
            <person name="Zhang X."/>
            <person name="Liu L."/>
            <person name="Xiang M."/>
            <person name="Wang W."/>
            <person name="Sun X."/>
            <person name="Che Y."/>
            <person name="Guo L."/>
            <person name="Liu G."/>
            <person name="Guo L."/>
            <person name="Wang C."/>
            <person name="Yin W.B."/>
            <person name="Stadler M."/>
            <person name="Zhang X."/>
            <person name="Liu X."/>
        </authorList>
    </citation>
    <scope>NUCLEOTIDE SEQUENCE [LARGE SCALE GENOMIC DNA]</scope>
    <source>
        <strain evidence="14">W106-1 / CGMCC3.15140</strain>
    </source>
</reference>
<comment type="similarity">
    <text evidence="2">Belongs to the RNase H family.</text>
</comment>
<dbReference type="EMBL" id="KI912118">
    <property type="protein sequence ID" value="ETS75279.1"/>
    <property type="molecule type" value="Genomic_DNA"/>
</dbReference>
<dbReference type="GO" id="GO:0003676">
    <property type="term" value="F:nucleic acid binding"/>
    <property type="evidence" value="ECO:0007669"/>
    <property type="project" value="InterPro"/>
</dbReference>
<evidence type="ECO:0000313" key="13">
    <source>
        <dbReference type="EMBL" id="ETS75279.1"/>
    </source>
</evidence>
<protein>
    <recommendedName>
        <fullName evidence="3">ribonuclease H</fullName>
        <ecNumber evidence="3">3.1.26.4</ecNumber>
    </recommendedName>
</protein>
<dbReference type="Gene3D" id="6.10.140.2220">
    <property type="match status" value="1"/>
</dbReference>
<name>W3WNC8_PESFW</name>
<dbReference type="STRING" id="1229662.W3WNC8"/>
<dbReference type="PANTHER" id="PTHR10642">
    <property type="entry name" value="RIBONUCLEASE H1"/>
    <property type="match status" value="1"/>
</dbReference>
<dbReference type="GeneID" id="19277236"/>
<dbReference type="Pfam" id="PF00075">
    <property type="entry name" value="RNase_H"/>
    <property type="match status" value="1"/>
</dbReference>
<keyword evidence="7 10" id="KW-0863">Zinc-finger</keyword>
<comment type="catalytic activity">
    <reaction evidence="1">
        <text>Endonucleolytic cleavage to 5'-phosphomonoester.</text>
        <dbReference type="EC" id="3.1.26.4"/>
    </reaction>
</comment>
<evidence type="ECO:0000256" key="6">
    <source>
        <dbReference type="ARBA" id="ARBA00022759"/>
    </source>
</evidence>
<dbReference type="GO" id="GO:0008270">
    <property type="term" value="F:zinc ion binding"/>
    <property type="evidence" value="ECO:0007669"/>
    <property type="project" value="UniProtKB-KW"/>
</dbReference>
<dbReference type="HOGENOM" id="CLU_026792_0_0_1"/>
<organism evidence="13 14">
    <name type="scientific">Pestalotiopsis fici (strain W106-1 / CGMCC3.15140)</name>
    <dbReference type="NCBI Taxonomy" id="1229662"/>
    <lineage>
        <taxon>Eukaryota</taxon>
        <taxon>Fungi</taxon>
        <taxon>Dikarya</taxon>
        <taxon>Ascomycota</taxon>
        <taxon>Pezizomycotina</taxon>
        <taxon>Sordariomycetes</taxon>
        <taxon>Xylariomycetidae</taxon>
        <taxon>Amphisphaeriales</taxon>
        <taxon>Sporocadaceae</taxon>
        <taxon>Pestalotiopsis</taxon>
    </lineage>
</organism>
<evidence type="ECO:0000256" key="1">
    <source>
        <dbReference type="ARBA" id="ARBA00000077"/>
    </source>
</evidence>
<dbReference type="GO" id="GO:0043137">
    <property type="term" value="P:DNA replication, removal of RNA primer"/>
    <property type="evidence" value="ECO:0007669"/>
    <property type="project" value="TreeGrafter"/>
</dbReference>
<dbReference type="GO" id="GO:0004523">
    <property type="term" value="F:RNA-DNA hybrid ribonuclease activity"/>
    <property type="evidence" value="ECO:0007669"/>
    <property type="project" value="UniProtKB-EC"/>
</dbReference>
<keyword evidence="5" id="KW-0479">Metal-binding</keyword>
<proteinExistence type="inferred from homology"/>
<evidence type="ECO:0000256" key="7">
    <source>
        <dbReference type="ARBA" id="ARBA00022771"/>
    </source>
</evidence>
<dbReference type="KEGG" id="pfy:PFICI_12223"/>
<evidence type="ECO:0000256" key="10">
    <source>
        <dbReference type="PROSITE-ProRule" id="PRU00134"/>
    </source>
</evidence>
<dbReference type="InParanoid" id="W3WNC8"/>
<dbReference type="InterPro" id="IPR002893">
    <property type="entry name" value="Znf_MYND"/>
</dbReference>
<dbReference type="Gene3D" id="3.30.420.10">
    <property type="entry name" value="Ribonuclease H-like superfamily/Ribonuclease H"/>
    <property type="match status" value="1"/>
</dbReference>
<dbReference type="RefSeq" id="XP_007838995.1">
    <property type="nucleotide sequence ID" value="XM_007840804.1"/>
</dbReference>
<dbReference type="InterPro" id="IPR002156">
    <property type="entry name" value="RNaseH_domain"/>
</dbReference>
<evidence type="ECO:0000256" key="5">
    <source>
        <dbReference type="ARBA" id="ARBA00022723"/>
    </source>
</evidence>
<dbReference type="InterPro" id="IPR012337">
    <property type="entry name" value="RNaseH-like_sf"/>
</dbReference>
<dbReference type="Pfam" id="PF01753">
    <property type="entry name" value="zf-MYND"/>
    <property type="match status" value="1"/>
</dbReference>
<dbReference type="SUPFAM" id="SSF144232">
    <property type="entry name" value="HIT/MYND zinc finger-like"/>
    <property type="match status" value="1"/>
</dbReference>
<accession>W3WNC8</accession>
<keyword evidence="8" id="KW-0378">Hydrolase</keyword>
<evidence type="ECO:0000256" key="8">
    <source>
        <dbReference type="ARBA" id="ARBA00022801"/>
    </source>
</evidence>
<dbReference type="CDD" id="cd13934">
    <property type="entry name" value="RNase_H_Dikarya_like"/>
    <property type="match status" value="1"/>
</dbReference>
<dbReference type="AlphaFoldDB" id="W3WNC8"/>
<evidence type="ECO:0000256" key="4">
    <source>
        <dbReference type="ARBA" id="ARBA00022722"/>
    </source>
</evidence>
<evidence type="ECO:0000259" key="11">
    <source>
        <dbReference type="PROSITE" id="PS50865"/>
    </source>
</evidence>